<comment type="caution">
    <text evidence="1">The sequence shown here is derived from an EMBL/GenBank/DDBJ whole genome shotgun (WGS) entry which is preliminary data.</text>
</comment>
<evidence type="ECO:0000313" key="1">
    <source>
        <dbReference type="EMBL" id="EGP43942.1"/>
    </source>
</evidence>
<name>F7T6U3_9BURK</name>
<dbReference type="AlphaFoldDB" id="F7T6U3"/>
<dbReference type="SUPFAM" id="SSF54001">
    <property type="entry name" value="Cysteine proteinases"/>
    <property type="match status" value="1"/>
</dbReference>
<dbReference type="InterPro" id="IPR038765">
    <property type="entry name" value="Papain-like_cys_pep_sf"/>
</dbReference>
<reference evidence="1 2" key="1">
    <citation type="submission" date="2011-06" db="EMBL/GenBank/DDBJ databases">
        <authorList>
            <person name="Bador J."/>
            <person name="Amoureux L."/>
            <person name="Neuwirth C."/>
        </authorList>
    </citation>
    <scope>NUCLEOTIDE SEQUENCE [LARGE SCALE GENOMIC DNA]</scope>
    <source>
        <strain evidence="1 2">AXX-A</strain>
    </source>
</reference>
<gene>
    <name evidence="1" type="ORF">AXXA_23385</name>
</gene>
<dbReference type="Proteomes" id="UP000004853">
    <property type="component" value="Unassembled WGS sequence"/>
</dbReference>
<protein>
    <submittedName>
        <fullName evidence="1">Uncharacterized protein</fullName>
    </submittedName>
</protein>
<accession>F7T6U3</accession>
<dbReference type="PATRIC" id="fig|1003200.3.peg.4629"/>
<sequence>MCDSESSLVHTTSQTETQADHALNQAPYYLIIEKLRSGDVLLTRGTTPRAGLIAYGTKGQYSHAALWVVPKEGVIPILMEADSVGVGPTFLPTVTLTGPDGRPIFAYALSDLEAISLLRHPRIQDLDPGVVSEVTEELVEDVSSRRYSALVRLSDMLDTSYLRGPARKLFAAIDAVNRDPRGHQGIFCSELVAMYFERLSLPLFQGRPPSAMSPNHLAEAASGLQPVTDAIIDAEAARFMTKTPAAHPPPDRQSWVSPLVKGRHDHELTMTAVSELSGMLESMREQWLSSGIHDSRQRVEEMKAAVSMATQAGNQTYARKLHTYTCTQVFLSQLLIALQQDPPNNRETEDIHDRNAAHQYLIDTFAALHKENIYAFARAQILFSFSLIKLQEKSSTYLKKRKLTSTRRKLLKQWKKCRGDRIDAQNLPSSLAPHTCPTRSELVYRDKLLVAALAAAKETSSHADLDTWSE</sequence>
<proteinExistence type="predicted"/>
<dbReference type="HOGENOM" id="CLU_580914_0_0_4"/>
<dbReference type="EMBL" id="AFRQ01000101">
    <property type="protein sequence ID" value="EGP43942.1"/>
    <property type="molecule type" value="Genomic_DNA"/>
</dbReference>
<organism evidence="1 2">
    <name type="scientific">Achromobacter insuavis AXX-A</name>
    <dbReference type="NCBI Taxonomy" id="1003200"/>
    <lineage>
        <taxon>Bacteria</taxon>
        <taxon>Pseudomonadati</taxon>
        <taxon>Pseudomonadota</taxon>
        <taxon>Betaproteobacteria</taxon>
        <taxon>Burkholderiales</taxon>
        <taxon>Alcaligenaceae</taxon>
        <taxon>Achromobacter</taxon>
    </lineage>
</organism>
<evidence type="ECO:0000313" key="2">
    <source>
        <dbReference type="Proteomes" id="UP000004853"/>
    </source>
</evidence>
<dbReference type="Gene3D" id="3.90.1720.10">
    <property type="entry name" value="endopeptidase domain like (from Nostoc punctiforme)"/>
    <property type="match status" value="1"/>
</dbReference>